<dbReference type="EMBL" id="VIFY01000014">
    <property type="protein sequence ID" value="TQB75860.1"/>
    <property type="molecule type" value="Genomic_DNA"/>
</dbReference>
<dbReference type="InterPro" id="IPR006910">
    <property type="entry name" value="Rad21_Rec8_N"/>
</dbReference>
<keyword evidence="2" id="KW-0539">Nucleus</keyword>
<feature type="domain" description="Rad21/Rec8-like protein N-terminal" evidence="4">
    <location>
        <begin position="1"/>
        <end position="107"/>
    </location>
</feature>
<protein>
    <recommendedName>
        <fullName evidence="4">Rad21/Rec8-like protein N-terminal domain-containing protein</fullName>
    </recommendedName>
</protein>
<reference evidence="5 6" key="1">
    <citation type="submission" date="2019-06" db="EMBL/GenBank/DDBJ databases">
        <title>Wine fermentation using esterase from Monascus purpureus.</title>
        <authorList>
            <person name="Geng C."/>
            <person name="Zhang Y."/>
        </authorList>
    </citation>
    <scope>NUCLEOTIDE SEQUENCE [LARGE SCALE GENOMIC DNA]</scope>
    <source>
        <strain evidence="5">HQ1</strain>
    </source>
</reference>
<dbReference type="GO" id="GO:0003682">
    <property type="term" value="F:chromatin binding"/>
    <property type="evidence" value="ECO:0007669"/>
    <property type="project" value="TreeGrafter"/>
</dbReference>
<dbReference type="GO" id="GO:0007064">
    <property type="term" value="P:mitotic sister chromatid cohesion"/>
    <property type="evidence" value="ECO:0007669"/>
    <property type="project" value="TreeGrafter"/>
</dbReference>
<feature type="region of interest" description="Disordered" evidence="3">
    <location>
        <begin position="421"/>
        <end position="460"/>
    </location>
</feature>
<feature type="compositionally biased region" description="Basic and acidic residues" evidence="3">
    <location>
        <begin position="591"/>
        <end position="605"/>
    </location>
</feature>
<comment type="caution">
    <text evidence="5">The sequence shown here is derived from an EMBL/GenBank/DDBJ whole genome shotgun (WGS) entry which is preliminary data.</text>
</comment>
<evidence type="ECO:0000256" key="3">
    <source>
        <dbReference type="SAM" id="MobiDB-lite"/>
    </source>
</evidence>
<feature type="region of interest" description="Disordered" evidence="3">
    <location>
        <begin position="591"/>
        <end position="614"/>
    </location>
</feature>
<evidence type="ECO:0000256" key="2">
    <source>
        <dbReference type="ARBA" id="ARBA00023242"/>
    </source>
</evidence>
<evidence type="ECO:0000313" key="6">
    <source>
        <dbReference type="Proteomes" id="UP000319663"/>
    </source>
</evidence>
<dbReference type="Proteomes" id="UP000319663">
    <property type="component" value="Unassembled WGS sequence"/>
</dbReference>
<dbReference type="GO" id="GO:0005634">
    <property type="term" value="C:nucleus"/>
    <property type="evidence" value="ECO:0007669"/>
    <property type="project" value="UniProtKB-SubCell"/>
</dbReference>
<comment type="subcellular location">
    <subcellularLocation>
        <location evidence="1">Nucleus</location>
    </subcellularLocation>
</comment>
<accession>A0A507R2Q2</accession>
<keyword evidence="6" id="KW-1185">Reference proteome</keyword>
<dbReference type="AlphaFoldDB" id="A0A507R2Q2"/>
<dbReference type="OrthoDB" id="5427633at2759"/>
<dbReference type="CDD" id="cd21789">
    <property type="entry name" value="Rad21_Rec8_M_SpRec8p-like"/>
    <property type="match status" value="1"/>
</dbReference>
<dbReference type="STRING" id="5098.A0A507R2Q2"/>
<evidence type="ECO:0000313" key="5">
    <source>
        <dbReference type="EMBL" id="TQB75860.1"/>
    </source>
</evidence>
<dbReference type="PANTHER" id="PTHR12585">
    <property type="entry name" value="SCC1 / RAD21 FAMILY MEMBER"/>
    <property type="match status" value="1"/>
</dbReference>
<proteinExistence type="predicted"/>
<dbReference type="GO" id="GO:0030892">
    <property type="term" value="C:mitotic cohesin complex"/>
    <property type="evidence" value="ECO:0007669"/>
    <property type="project" value="TreeGrafter"/>
</dbReference>
<dbReference type="Pfam" id="PF04825">
    <property type="entry name" value="Rad21_Rec8_N"/>
    <property type="match status" value="1"/>
</dbReference>
<sequence length="735" mass="80448">MFYSHEILTSPEHGVATIWLVATLGSKSIARRLNRKAILDVDVPKACNVIINPEAPMALRLQGNMLYGVSKVYNQQCGYTLTDVQAMHDRMRSILKAIPGGGLDPAAGKAKPDQLILPYDPAFSPDINLPGMTFDFITFNTETEITASPQSSLLWTRSSGLSHSTPSKDSLRLDLPSDDLVKGLSGFGTESDMGSPAHKRGIFDKNPPSFTDEEGVLLQADFEFDEDGNIVELGSMQPSHARGNQAGGNVNETPVMPSMKGTLERETRPVNPQQMLIDEDMETGIGKVDAEVLVDGHISGSIRDSLPMNDNDRPTNDVEITARQAARVAKILPLDNQIGLRNTDLAQWNNEYLQHMAIVSKQKRQNKLSTQAKKNAVFWVFGMGIGSVGTGLGITRVPHPLQSFSGDELHAALCGGISKSDRKRNRVADEDDDLDSEERRVRAREEEEEHVGRGGGIQPLNIADIMQEDVEIGRLSQSPLQDHSSQMPWNITASIQGSRQGSTVLPVFRGLGSVSDFSSRGLPGSTGSRDLTDLGRPWNRLTSASPLARRGLSLDLIGGNRFSNLALFENDDNIDMLGDLDLSFYLQSDHDAAQGEPSTPKRDRVGQSSPKQQVLTSKLDRECLNFLDFVKTQIEVQKVIGADATPNEELESSNLSKGKQRVHHVPDEDEIAFSVLLPPKKTSRVVATQGLMHTLTLATKGILGVEQDETVEERNDEGYGTVYHYGEIFLRLAGI</sequence>
<evidence type="ECO:0000256" key="1">
    <source>
        <dbReference type="ARBA" id="ARBA00004123"/>
    </source>
</evidence>
<name>A0A507R2Q2_MONPU</name>
<organism evidence="5 6">
    <name type="scientific">Monascus purpureus</name>
    <name type="common">Red mold</name>
    <name type="synonym">Monascus anka</name>
    <dbReference type="NCBI Taxonomy" id="5098"/>
    <lineage>
        <taxon>Eukaryota</taxon>
        <taxon>Fungi</taxon>
        <taxon>Dikarya</taxon>
        <taxon>Ascomycota</taxon>
        <taxon>Pezizomycotina</taxon>
        <taxon>Eurotiomycetes</taxon>
        <taxon>Eurotiomycetidae</taxon>
        <taxon>Eurotiales</taxon>
        <taxon>Aspergillaceae</taxon>
        <taxon>Monascus</taxon>
    </lineage>
</organism>
<dbReference type="InterPro" id="IPR039781">
    <property type="entry name" value="Rad21/Rec8-like"/>
</dbReference>
<gene>
    <name evidence="5" type="ORF">MPDQ_001461</name>
</gene>
<evidence type="ECO:0000259" key="4">
    <source>
        <dbReference type="Pfam" id="PF04825"/>
    </source>
</evidence>
<feature type="region of interest" description="Disordered" evidence="3">
    <location>
        <begin position="188"/>
        <end position="208"/>
    </location>
</feature>
<dbReference type="PANTHER" id="PTHR12585:SF70">
    <property type="entry name" value="RAD21_REC8 N TERMINAL DOMAIN PROTEIN (AFU_ORTHOLOGUE AFUA_6G02900)"/>
    <property type="match status" value="1"/>
</dbReference>